<feature type="transmembrane region" description="Helical" evidence="1">
    <location>
        <begin position="6"/>
        <end position="27"/>
    </location>
</feature>
<keyword evidence="1" id="KW-0472">Membrane</keyword>
<name>A0A7X1B7J2_9BACT</name>
<evidence type="ECO:0008006" key="4">
    <source>
        <dbReference type="Google" id="ProtNLM"/>
    </source>
</evidence>
<gene>
    <name evidence="2" type="ORF">H5P27_13790</name>
</gene>
<dbReference type="Proteomes" id="UP000526501">
    <property type="component" value="Unassembled WGS sequence"/>
</dbReference>
<organism evidence="2 3">
    <name type="scientific">Pelagicoccus albus</name>
    <dbReference type="NCBI Taxonomy" id="415222"/>
    <lineage>
        <taxon>Bacteria</taxon>
        <taxon>Pseudomonadati</taxon>
        <taxon>Verrucomicrobiota</taxon>
        <taxon>Opitutia</taxon>
        <taxon>Puniceicoccales</taxon>
        <taxon>Pelagicoccaceae</taxon>
        <taxon>Pelagicoccus</taxon>
    </lineage>
</organism>
<feature type="transmembrane region" description="Helical" evidence="1">
    <location>
        <begin position="64"/>
        <end position="85"/>
    </location>
</feature>
<feature type="transmembrane region" description="Helical" evidence="1">
    <location>
        <begin position="233"/>
        <end position="251"/>
    </location>
</feature>
<feature type="transmembrane region" description="Helical" evidence="1">
    <location>
        <begin position="257"/>
        <end position="276"/>
    </location>
</feature>
<keyword evidence="1" id="KW-0812">Transmembrane</keyword>
<sequence length="285" mass="30610">MTNRLEVFVGVGFGVGLFLGMLTVFVVPTLRLTISASKIGLWSGVGTGLAYFFSNLPWVFQMSPAMQCAFCGIVGLLGLFLVGTLPRDAMESFEEPVPGSENGKSFFGPTLVLFFFLVWLDSAAFYVIQETDSLKAAAWGTPNRLWGNGLFHLFFGVVSGVMIDRGRLIGVLTIAMLFLVGGSLWLTGGYRDVAWLGAVFYVSGVSLYSTGLVASIAKQGEMQGQWPMAKRAALLFALAGWVSSGMGIGMARDLGTIPYLFLLVALAACLGVNLWLARLVRRTAA</sequence>
<comment type="caution">
    <text evidence="2">The sequence shown here is derived from an EMBL/GenBank/DDBJ whole genome shotgun (WGS) entry which is preliminary data.</text>
</comment>
<evidence type="ECO:0000313" key="3">
    <source>
        <dbReference type="Proteomes" id="UP000526501"/>
    </source>
</evidence>
<reference evidence="2 3" key="1">
    <citation type="submission" date="2020-07" db="EMBL/GenBank/DDBJ databases">
        <authorList>
            <person name="Feng X."/>
        </authorList>
    </citation>
    <scope>NUCLEOTIDE SEQUENCE [LARGE SCALE GENOMIC DNA]</scope>
    <source>
        <strain evidence="2 3">JCM23202</strain>
    </source>
</reference>
<dbReference type="EMBL" id="JACHVC010000012">
    <property type="protein sequence ID" value="MBC2607121.1"/>
    <property type="molecule type" value="Genomic_DNA"/>
</dbReference>
<accession>A0A7X1B7J2</accession>
<feature type="transmembrane region" description="Helical" evidence="1">
    <location>
        <begin position="39"/>
        <end position="58"/>
    </location>
</feature>
<feature type="transmembrane region" description="Helical" evidence="1">
    <location>
        <begin position="193"/>
        <end position="213"/>
    </location>
</feature>
<keyword evidence="3" id="KW-1185">Reference proteome</keyword>
<evidence type="ECO:0000256" key="1">
    <source>
        <dbReference type="SAM" id="Phobius"/>
    </source>
</evidence>
<protein>
    <recommendedName>
        <fullName evidence="4">Major facilitator superfamily (MFS) profile domain-containing protein</fullName>
    </recommendedName>
</protein>
<feature type="transmembrane region" description="Helical" evidence="1">
    <location>
        <begin position="168"/>
        <end position="187"/>
    </location>
</feature>
<evidence type="ECO:0000313" key="2">
    <source>
        <dbReference type="EMBL" id="MBC2607121.1"/>
    </source>
</evidence>
<keyword evidence="1" id="KW-1133">Transmembrane helix</keyword>
<proteinExistence type="predicted"/>
<dbReference type="AlphaFoldDB" id="A0A7X1B7J2"/>
<feature type="transmembrane region" description="Helical" evidence="1">
    <location>
        <begin position="106"/>
        <end position="125"/>
    </location>
</feature>
<dbReference type="RefSeq" id="WP_185660981.1">
    <property type="nucleotide sequence ID" value="NZ_CAWPOO010000012.1"/>
</dbReference>